<evidence type="ECO:0000256" key="5">
    <source>
        <dbReference type="ARBA" id="ARBA00022989"/>
    </source>
</evidence>
<feature type="transmembrane region" description="Helical" evidence="8">
    <location>
        <begin position="42"/>
        <end position="60"/>
    </location>
</feature>
<protein>
    <submittedName>
        <fullName evidence="10">Small conductance mechanosensitive channel</fullName>
    </submittedName>
</protein>
<dbReference type="GO" id="GO:0005886">
    <property type="term" value="C:plasma membrane"/>
    <property type="evidence" value="ECO:0007669"/>
    <property type="project" value="UniProtKB-SubCell"/>
</dbReference>
<dbReference type="PANTHER" id="PTHR30460">
    <property type="entry name" value="MODERATE CONDUCTANCE MECHANOSENSITIVE CHANNEL YBIO"/>
    <property type="match status" value="1"/>
</dbReference>
<evidence type="ECO:0000256" key="1">
    <source>
        <dbReference type="ARBA" id="ARBA00004651"/>
    </source>
</evidence>
<keyword evidence="4 8" id="KW-0812">Transmembrane</keyword>
<dbReference type="GO" id="GO:0008381">
    <property type="term" value="F:mechanosensitive monoatomic ion channel activity"/>
    <property type="evidence" value="ECO:0007669"/>
    <property type="project" value="InterPro"/>
</dbReference>
<evidence type="ECO:0000259" key="9">
    <source>
        <dbReference type="Pfam" id="PF00924"/>
    </source>
</evidence>
<keyword evidence="11" id="KW-1185">Reference proteome</keyword>
<comment type="caution">
    <text evidence="10">The sequence shown here is derived from an EMBL/GenBank/DDBJ whole genome shotgun (WGS) entry which is preliminary data.</text>
</comment>
<dbReference type="InterPro" id="IPR006685">
    <property type="entry name" value="MscS_channel_2nd"/>
</dbReference>
<reference evidence="10 11" key="1">
    <citation type="submission" date="2019-02" db="EMBL/GenBank/DDBJ databases">
        <title>Sequencing the genomes of 1000 actinobacteria strains.</title>
        <authorList>
            <person name="Klenk H.-P."/>
        </authorList>
    </citation>
    <scope>NUCLEOTIDE SEQUENCE [LARGE SCALE GENOMIC DNA]</scope>
    <source>
        <strain evidence="10 11">DSM 16932</strain>
    </source>
</reference>
<dbReference type="Pfam" id="PF00924">
    <property type="entry name" value="MS_channel_2nd"/>
    <property type="match status" value="1"/>
</dbReference>
<comment type="subcellular location">
    <subcellularLocation>
        <location evidence="1">Cell membrane</location>
        <topology evidence="1">Multi-pass membrane protein</topology>
    </subcellularLocation>
</comment>
<dbReference type="Gene3D" id="1.10.287.1260">
    <property type="match status" value="1"/>
</dbReference>
<organism evidence="10 11">
    <name type="scientific">Xylanimonas ulmi</name>
    <dbReference type="NCBI Taxonomy" id="228973"/>
    <lineage>
        <taxon>Bacteria</taxon>
        <taxon>Bacillati</taxon>
        <taxon>Actinomycetota</taxon>
        <taxon>Actinomycetes</taxon>
        <taxon>Micrococcales</taxon>
        <taxon>Promicromonosporaceae</taxon>
        <taxon>Xylanimonas</taxon>
    </lineage>
</organism>
<dbReference type="Gene3D" id="3.30.70.100">
    <property type="match status" value="1"/>
</dbReference>
<feature type="transmembrane region" description="Helical" evidence="8">
    <location>
        <begin position="127"/>
        <end position="148"/>
    </location>
</feature>
<dbReference type="Gene3D" id="2.30.30.60">
    <property type="match status" value="1"/>
</dbReference>
<comment type="similarity">
    <text evidence="2">Belongs to the MscS (TC 1.A.23) family.</text>
</comment>
<dbReference type="AlphaFoldDB" id="A0A4Q7M3N7"/>
<keyword evidence="6 8" id="KW-0472">Membrane</keyword>
<keyword evidence="3" id="KW-1003">Cell membrane</keyword>
<dbReference type="SUPFAM" id="SSF82689">
    <property type="entry name" value="Mechanosensitive channel protein MscS (YggB), C-terminal domain"/>
    <property type="match status" value="1"/>
</dbReference>
<dbReference type="InterPro" id="IPR045276">
    <property type="entry name" value="YbiO_bact"/>
</dbReference>
<evidence type="ECO:0000313" key="10">
    <source>
        <dbReference type="EMBL" id="RZS61487.1"/>
    </source>
</evidence>
<dbReference type="InterPro" id="IPR023408">
    <property type="entry name" value="MscS_beta-dom_sf"/>
</dbReference>
<evidence type="ECO:0000256" key="8">
    <source>
        <dbReference type="SAM" id="Phobius"/>
    </source>
</evidence>
<dbReference type="Proteomes" id="UP000293852">
    <property type="component" value="Unassembled WGS sequence"/>
</dbReference>
<gene>
    <name evidence="10" type="ORF">EV386_1789</name>
</gene>
<dbReference type="EMBL" id="SGWX01000001">
    <property type="protein sequence ID" value="RZS61487.1"/>
    <property type="molecule type" value="Genomic_DNA"/>
</dbReference>
<feature type="transmembrane region" description="Helical" evidence="8">
    <location>
        <begin position="160"/>
        <end position="179"/>
    </location>
</feature>
<dbReference type="PANTHER" id="PTHR30460:SF0">
    <property type="entry name" value="MODERATE CONDUCTANCE MECHANOSENSITIVE CHANNEL YBIO"/>
    <property type="match status" value="1"/>
</dbReference>
<dbReference type="SUPFAM" id="SSF82861">
    <property type="entry name" value="Mechanosensitive channel protein MscS (YggB), transmembrane region"/>
    <property type="match status" value="1"/>
</dbReference>
<dbReference type="SUPFAM" id="SSF50182">
    <property type="entry name" value="Sm-like ribonucleoproteins"/>
    <property type="match status" value="1"/>
</dbReference>
<evidence type="ECO:0000256" key="2">
    <source>
        <dbReference type="ARBA" id="ARBA00008017"/>
    </source>
</evidence>
<dbReference type="InterPro" id="IPR011066">
    <property type="entry name" value="MscS_channel_C_sf"/>
</dbReference>
<feature type="domain" description="Mechanosensitive ion channel MscS" evidence="9">
    <location>
        <begin position="178"/>
        <end position="236"/>
    </location>
</feature>
<sequence>MTHTPTLASARLAADTPSPTPTDVVDLTVDKAARFWDWFTGWPLHVLLILVIGALVLVLVRRTIAHVSERIANGYHRAYAAVADDAETPAASGRRKSRGPRVVLVEDTLGLVTPEVKQRRAQRARTVGSVLGSAANIVIGAVMALMILTAVGAGDVVTPLLASAGVVGVAVGFGAQSLVRDFLSGIFILIEDQFGVGDEVDLGAGAVGVVERVDLRLTHVRSFDGTLWHVRNGEILRAGNHTQQWARAVAKVAVPVGSDVETVRAALSRAVDVVRADPAMAAHLIETPQVRGVDELGDGSYTFTLHGRVRPGADGDVARALLVRAQLELLHAGVIEAADAPNQP</sequence>
<feature type="region of interest" description="Disordered" evidence="7">
    <location>
        <begin position="1"/>
        <end position="21"/>
    </location>
</feature>
<proteinExistence type="inferred from homology"/>
<accession>A0A4Q7M3N7</accession>
<evidence type="ECO:0000256" key="4">
    <source>
        <dbReference type="ARBA" id="ARBA00022692"/>
    </source>
</evidence>
<name>A0A4Q7M3N7_9MICO</name>
<dbReference type="RefSeq" id="WP_242607896.1">
    <property type="nucleotide sequence ID" value="NZ_SGWX01000001.1"/>
</dbReference>
<evidence type="ECO:0000256" key="7">
    <source>
        <dbReference type="SAM" id="MobiDB-lite"/>
    </source>
</evidence>
<evidence type="ECO:0000256" key="6">
    <source>
        <dbReference type="ARBA" id="ARBA00023136"/>
    </source>
</evidence>
<keyword evidence="5 8" id="KW-1133">Transmembrane helix</keyword>
<dbReference type="InterPro" id="IPR011014">
    <property type="entry name" value="MscS_channel_TM-2"/>
</dbReference>
<dbReference type="InterPro" id="IPR010920">
    <property type="entry name" value="LSM_dom_sf"/>
</dbReference>
<evidence type="ECO:0000313" key="11">
    <source>
        <dbReference type="Proteomes" id="UP000293852"/>
    </source>
</evidence>
<evidence type="ECO:0000256" key="3">
    <source>
        <dbReference type="ARBA" id="ARBA00022475"/>
    </source>
</evidence>